<dbReference type="SUPFAM" id="SSF51011">
    <property type="entry name" value="Glycosyl hydrolase domain"/>
    <property type="match status" value="1"/>
</dbReference>
<dbReference type="InterPro" id="IPR048395">
    <property type="entry name" value="Glyco_hydro_31_C"/>
</dbReference>
<evidence type="ECO:0000256" key="2">
    <source>
        <dbReference type="RuleBase" id="RU361185"/>
    </source>
</evidence>
<dbReference type="GO" id="GO:0005975">
    <property type="term" value="P:carbohydrate metabolic process"/>
    <property type="evidence" value="ECO:0007669"/>
    <property type="project" value="InterPro"/>
</dbReference>
<evidence type="ECO:0000259" key="4">
    <source>
        <dbReference type="Pfam" id="PF17137"/>
    </source>
</evidence>
<dbReference type="PANTHER" id="PTHR43863">
    <property type="entry name" value="HYDROLASE, PUTATIVE (AFU_ORTHOLOGUE AFUA_1G03140)-RELATED"/>
    <property type="match status" value="1"/>
</dbReference>
<dbReference type="InterPro" id="IPR013780">
    <property type="entry name" value="Glyco_hydro_b"/>
</dbReference>
<dbReference type="InterPro" id="IPR011013">
    <property type="entry name" value="Gal_mutarotase_sf_dom"/>
</dbReference>
<evidence type="ECO:0000313" key="6">
    <source>
        <dbReference type="EMBL" id="HIU45909.1"/>
    </source>
</evidence>
<protein>
    <submittedName>
        <fullName evidence="6">DUF5110 domain-containing protein</fullName>
    </submittedName>
</protein>
<dbReference type="PANTHER" id="PTHR43863:SF2">
    <property type="entry name" value="MALTASE-GLUCOAMYLASE"/>
    <property type="match status" value="1"/>
</dbReference>
<dbReference type="Pfam" id="PF17137">
    <property type="entry name" value="DUF5110"/>
    <property type="match status" value="1"/>
</dbReference>
<dbReference type="AlphaFoldDB" id="A0A9D1LPZ6"/>
<organism evidence="6 7">
    <name type="scientific">Candidatus Fimadaptatus faecigallinarum</name>
    <dbReference type="NCBI Taxonomy" id="2840814"/>
    <lineage>
        <taxon>Bacteria</taxon>
        <taxon>Bacillati</taxon>
        <taxon>Bacillota</taxon>
        <taxon>Clostridia</taxon>
        <taxon>Eubacteriales</taxon>
        <taxon>Candidatus Fimadaptatus</taxon>
    </lineage>
</organism>
<dbReference type="Pfam" id="PF21365">
    <property type="entry name" value="Glyco_hydro_31_3rd"/>
    <property type="match status" value="1"/>
</dbReference>
<dbReference type="CDD" id="cd06591">
    <property type="entry name" value="GH31_xylosidase_XylS"/>
    <property type="match status" value="1"/>
</dbReference>
<dbReference type="Gene3D" id="2.60.40.1760">
    <property type="entry name" value="glycosyl hydrolase (family 31)"/>
    <property type="match status" value="1"/>
</dbReference>
<keyword evidence="2" id="KW-0326">Glycosidase</keyword>
<dbReference type="InterPro" id="IPR051816">
    <property type="entry name" value="Glycosyl_Hydrolase_31"/>
</dbReference>
<feature type="domain" description="DUF5110" evidence="4">
    <location>
        <begin position="706"/>
        <end position="749"/>
    </location>
</feature>
<dbReference type="InterPro" id="IPR000322">
    <property type="entry name" value="Glyco_hydro_31_TIM"/>
</dbReference>
<dbReference type="InterPro" id="IPR033403">
    <property type="entry name" value="DUF5110"/>
</dbReference>
<gene>
    <name evidence="6" type="ORF">IAC59_01450</name>
</gene>
<dbReference type="InterPro" id="IPR017853">
    <property type="entry name" value="GH"/>
</dbReference>
<reference evidence="6" key="2">
    <citation type="journal article" date="2021" name="PeerJ">
        <title>Extensive microbial diversity within the chicken gut microbiome revealed by metagenomics and culture.</title>
        <authorList>
            <person name="Gilroy R."/>
            <person name="Ravi A."/>
            <person name="Getino M."/>
            <person name="Pursley I."/>
            <person name="Horton D.L."/>
            <person name="Alikhan N.F."/>
            <person name="Baker D."/>
            <person name="Gharbi K."/>
            <person name="Hall N."/>
            <person name="Watson M."/>
            <person name="Adriaenssens E.M."/>
            <person name="Foster-Nyarko E."/>
            <person name="Jarju S."/>
            <person name="Secka A."/>
            <person name="Antonio M."/>
            <person name="Oren A."/>
            <person name="Chaudhuri R.R."/>
            <person name="La Ragione R."/>
            <person name="Hildebrand F."/>
            <person name="Pallen M.J."/>
        </authorList>
    </citation>
    <scope>NUCLEOTIDE SEQUENCE</scope>
    <source>
        <strain evidence="6">ChiSxjej2B14-8506</strain>
    </source>
</reference>
<accession>A0A9D1LPZ6</accession>
<name>A0A9D1LPZ6_9FIRM</name>
<evidence type="ECO:0000259" key="3">
    <source>
        <dbReference type="Pfam" id="PF01055"/>
    </source>
</evidence>
<proteinExistence type="inferred from homology"/>
<dbReference type="SUPFAM" id="SSF51445">
    <property type="entry name" value="(Trans)glycosidases"/>
    <property type="match status" value="1"/>
</dbReference>
<dbReference type="GO" id="GO:0004553">
    <property type="term" value="F:hydrolase activity, hydrolyzing O-glycosyl compounds"/>
    <property type="evidence" value="ECO:0007669"/>
    <property type="project" value="InterPro"/>
</dbReference>
<dbReference type="Gene3D" id="3.20.20.80">
    <property type="entry name" value="Glycosidases"/>
    <property type="match status" value="1"/>
</dbReference>
<feature type="domain" description="Glycoside hydrolase family 31 TIM barrel" evidence="3">
    <location>
        <begin position="252"/>
        <end position="588"/>
    </location>
</feature>
<evidence type="ECO:0000313" key="7">
    <source>
        <dbReference type="Proteomes" id="UP000824123"/>
    </source>
</evidence>
<keyword evidence="2" id="KW-0378">Hydrolase</keyword>
<dbReference type="Pfam" id="PF01055">
    <property type="entry name" value="Glyco_hydro_31_2nd"/>
    <property type="match status" value="1"/>
</dbReference>
<comment type="similarity">
    <text evidence="1 2">Belongs to the glycosyl hydrolase 31 family.</text>
</comment>
<dbReference type="GO" id="GO:0030246">
    <property type="term" value="F:carbohydrate binding"/>
    <property type="evidence" value="ECO:0007669"/>
    <property type="project" value="InterPro"/>
</dbReference>
<evidence type="ECO:0000256" key="1">
    <source>
        <dbReference type="ARBA" id="ARBA00007806"/>
    </source>
</evidence>
<dbReference type="EMBL" id="DVNK01000010">
    <property type="protein sequence ID" value="HIU45909.1"/>
    <property type="molecule type" value="Genomic_DNA"/>
</dbReference>
<dbReference type="Proteomes" id="UP000824123">
    <property type="component" value="Unassembled WGS sequence"/>
</dbReference>
<evidence type="ECO:0000259" key="5">
    <source>
        <dbReference type="Pfam" id="PF21365"/>
    </source>
</evidence>
<feature type="domain" description="Glycosyl hydrolase family 31 C-terminal" evidence="5">
    <location>
        <begin position="598"/>
        <end position="687"/>
    </location>
</feature>
<dbReference type="SUPFAM" id="SSF74650">
    <property type="entry name" value="Galactose mutarotase-like"/>
    <property type="match status" value="1"/>
</dbReference>
<comment type="caution">
    <text evidence="6">The sequence shown here is derived from an EMBL/GenBank/DDBJ whole genome shotgun (WGS) entry which is preliminary data.</text>
</comment>
<sequence>MNWQLKEQQSGLAIFAQGQTKLRLEAYAPNIMRVTQTTQDAFALRNEPMITAPAPTAAMALRADAECAALDCGELTAQLNLVTGALSWLACGQPLMREPDENGRVLREIDIILNRFDPDAPMTEYHSVDGMRARATGTPYVDRRGYQTRLSFAFDDDEAIYGLGQHEQGVLNYRGQHQFLYQHNLKISCPVICSSKGWAVLSNCCGAQIFHDDAYGSYLSADAADELDYFVIFGPEFDRIVAAIRALTGDAPMLPRWALGYVQSKEHYASSAELLDIAREYRKRGVPLDCVVQDWQSWKPGQWGQKTADPERYPDLKAAIDELHALNVKLMWSIWPNMNGDCPNQLEFQQNGQMLGNRRTYNAFDPAARATYWKQCNEQLFSSGLDAWWCDCTEPFEADWYGEVEMLPEDRMYFNVNEFKQYIDPTQILAYSINHSRTLYEGQRATSEAKRVVNLTRSGLTGQQRYATICWNGDTSATWDVLRRTIPDGLNLALCGLPYWTVDAGAFFVKKWKQWFGYGKYEQGCNDQGYRELYVRWLQLSAFLPMMRSHGTDTPREIWRFGAPGEPYYDAIANVIRLRYMLMPYIYSEMAAVHFERSTMLRMLAFDFRTDAVARNVVDQFMFGKSLMICPIVTPMQDGIATRDVYLPEGCDWYDFWSNSRYAGGQWLTVQAPLDSVPIFVRAGAIVPVGPEAQFADEHQGQATALYVFGGADGRFTMYCDAGDGYGYERGEYLRTTYVWHDAAHEFEQTVEGDARFEGVEPEIVII</sequence>
<reference evidence="6" key="1">
    <citation type="submission" date="2020-10" db="EMBL/GenBank/DDBJ databases">
        <authorList>
            <person name="Gilroy R."/>
        </authorList>
    </citation>
    <scope>NUCLEOTIDE SEQUENCE</scope>
    <source>
        <strain evidence="6">ChiSxjej2B14-8506</strain>
    </source>
</reference>
<dbReference type="Gene3D" id="2.60.40.1180">
    <property type="entry name" value="Golgi alpha-mannosidase II"/>
    <property type="match status" value="2"/>
</dbReference>
<dbReference type="CDD" id="cd14752">
    <property type="entry name" value="GH31_N"/>
    <property type="match status" value="1"/>
</dbReference>